<dbReference type="Proteomes" id="UP000275846">
    <property type="component" value="Unassembled WGS sequence"/>
</dbReference>
<reference evidence="3" key="1">
    <citation type="submission" date="2016-06" db="UniProtKB">
        <authorList>
            <consortium name="WormBaseParasite"/>
        </authorList>
    </citation>
    <scope>IDENTIFICATION</scope>
</reference>
<reference evidence="1 2" key="2">
    <citation type="submission" date="2018-11" db="EMBL/GenBank/DDBJ databases">
        <authorList>
            <consortium name="Pathogen Informatics"/>
        </authorList>
    </citation>
    <scope>NUCLEOTIDE SEQUENCE [LARGE SCALE GENOMIC DNA]</scope>
    <source>
        <strain evidence="1 2">NST_G2</strain>
    </source>
</reference>
<dbReference type="EMBL" id="UYSU01049505">
    <property type="protein sequence ID" value="VDM06196.1"/>
    <property type="molecule type" value="Genomic_DNA"/>
</dbReference>
<dbReference type="AlphaFoldDB" id="A0A183TTL2"/>
<name>A0A183TTL2_SCHSO</name>
<gene>
    <name evidence="1" type="ORF">SSLN_LOCUS19810</name>
</gene>
<dbReference type="WBParaSite" id="SSLN_0002054501-mRNA-1">
    <property type="protein sequence ID" value="SSLN_0002054501-mRNA-1"/>
    <property type="gene ID" value="SSLN_0002054501"/>
</dbReference>
<protein>
    <submittedName>
        <fullName evidence="1 3">Uncharacterized protein</fullName>
    </submittedName>
</protein>
<evidence type="ECO:0000313" key="3">
    <source>
        <dbReference type="WBParaSite" id="SSLN_0002054501-mRNA-1"/>
    </source>
</evidence>
<evidence type="ECO:0000313" key="2">
    <source>
        <dbReference type="Proteomes" id="UP000275846"/>
    </source>
</evidence>
<sequence length="98" mass="10714">MGLFGHMRIHDRGIHHKADKTDAPYTPSASAILTATATSTSTNDILQPLPISAALTAPANSTHALAWLFTCKSIARSLVNQCLRLRHTFDAPDHRLER</sequence>
<accession>A0A183TTL2</accession>
<keyword evidence="2" id="KW-1185">Reference proteome</keyword>
<evidence type="ECO:0000313" key="1">
    <source>
        <dbReference type="EMBL" id="VDM06196.1"/>
    </source>
</evidence>
<organism evidence="3">
    <name type="scientific">Schistocephalus solidus</name>
    <name type="common">Tapeworm</name>
    <dbReference type="NCBI Taxonomy" id="70667"/>
    <lineage>
        <taxon>Eukaryota</taxon>
        <taxon>Metazoa</taxon>
        <taxon>Spiralia</taxon>
        <taxon>Lophotrochozoa</taxon>
        <taxon>Platyhelminthes</taxon>
        <taxon>Cestoda</taxon>
        <taxon>Eucestoda</taxon>
        <taxon>Diphyllobothriidea</taxon>
        <taxon>Diphyllobothriidae</taxon>
        <taxon>Schistocephalus</taxon>
    </lineage>
</organism>
<proteinExistence type="predicted"/>